<dbReference type="Gene3D" id="3.30.70.270">
    <property type="match status" value="1"/>
</dbReference>
<evidence type="ECO:0000259" key="18">
    <source>
        <dbReference type="PROSITE" id="PS50173"/>
    </source>
</evidence>
<keyword evidence="11 16" id="KW-0239">DNA-directed DNA polymerase</keyword>
<evidence type="ECO:0000256" key="15">
    <source>
        <dbReference type="ARBA" id="ARBA00049244"/>
    </source>
</evidence>
<dbReference type="RefSeq" id="WP_083524447.1">
    <property type="nucleotide sequence ID" value="NZ_JBHUNF010000003.1"/>
</dbReference>
<comment type="catalytic activity">
    <reaction evidence="15 16">
        <text>DNA(n) + a 2'-deoxyribonucleoside 5'-triphosphate = DNA(n+1) + diphosphate</text>
        <dbReference type="Rhea" id="RHEA:22508"/>
        <dbReference type="Rhea" id="RHEA-COMP:17339"/>
        <dbReference type="Rhea" id="RHEA-COMP:17340"/>
        <dbReference type="ChEBI" id="CHEBI:33019"/>
        <dbReference type="ChEBI" id="CHEBI:61560"/>
        <dbReference type="ChEBI" id="CHEBI:173112"/>
        <dbReference type="EC" id="2.7.7.7"/>
    </reaction>
</comment>
<dbReference type="HAMAP" id="MF_01113">
    <property type="entry name" value="DNApol_IV"/>
    <property type="match status" value="1"/>
</dbReference>
<evidence type="ECO:0000256" key="5">
    <source>
        <dbReference type="ARBA" id="ARBA00022679"/>
    </source>
</evidence>
<keyword evidence="7 16" id="KW-0235">DNA replication</keyword>
<keyword evidence="6 16" id="KW-0548">Nucleotidyltransferase</keyword>
<dbReference type="InterPro" id="IPR036775">
    <property type="entry name" value="DNA_pol_Y-fam_lit_finger_sf"/>
</dbReference>
<keyword evidence="20" id="KW-1185">Reference proteome</keyword>
<dbReference type="EC" id="2.7.7.7" evidence="16"/>
<dbReference type="PANTHER" id="PTHR11076:SF33">
    <property type="entry name" value="DNA POLYMERASE KAPPA"/>
    <property type="match status" value="1"/>
</dbReference>
<sequence length="431" mass="46550">MSRTSLGSRRVDDGHGDRSAVILHADMDAFFVSVELLERPELVGTPVIVGGTGGRGVVSSASYEARALGVHAAMPMSRALQLAPRATVIAGHMHKYRDASARIMQIFRDYTPLVEPLSIDEAFLDIRGAMRLFGNPAQIATSIRERVLAETGLPCSIGAASTKFVAKLASGKAKPNGLLVIPHDDTVPFLHALPVGAIWGVGATTESKLHGRGIHTVFDLAHTPLPALERMVGKSMAAHLHALAWGRDARVVEPVRREKSISHEQTFDTDLGDHEQLLLELRAQADAVAARLRRAELAAGTVAVKVRWSSFETVTRQVRLTRASSTGLILYRAAAELFDELHAPGRPVRLIGLRADGLVPANEATSVTLWDEQHSDEWDAAEQAMDAAVAKFGRGVLRPASLLGRGERRDGRTGLTERPNAERPGQASDHR</sequence>
<dbReference type="GO" id="GO:0003887">
    <property type="term" value="F:DNA-directed DNA polymerase activity"/>
    <property type="evidence" value="ECO:0007669"/>
    <property type="project" value="UniProtKB-EC"/>
</dbReference>
<dbReference type="Proteomes" id="UP001597453">
    <property type="component" value="Unassembled WGS sequence"/>
</dbReference>
<evidence type="ECO:0000313" key="20">
    <source>
        <dbReference type="Proteomes" id="UP001597453"/>
    </source>
</evidence>
<feature type="region of interest" description="Disordered" evidence="17">
    <location>
        <begin position="403"/>
        <end position="431"/>
    </location>
</feature>
<comment type="similarity">
    <text evidence="2 16">Belongs to the DNA polymerase type-Y family.</text>
</comment>
<evidence type="ECO:0000256" key="12">
    <source>
        <dbReference type="ARBA" id="ARBA00023125"/>
    </source>
</evidence>
<dbReference type="Pfam" id="PF00817">
    <property type="entry name" value="IMS"/>
    <property type="match status" value="1"/>
</dbReference>
<dbReference type="Pfam" id="PF21999">
    <property type="entry name" value="IMS_HHH_1"/>
    <property type="match status" value="1"/>
</dbReference>
<keyword evidence="12 16" id="KW-0238">DNA-binding</keyword>
<dbReference type="Gene3D" id="3.40.1170.60">
    <property type="match status" value="1"/>
</dbReference>
<comment type="function">
    <text evidence="14 16">Poorly processive, error-prone DNA polymerase involved in untargeted mutagenesis. Copies undamaged DNA at stalled replication forks, which arise in vivo from mismatched or misaligned primer ends. These misaligned primers can be extended by PolIV. Exhibits no 3'-5' exonuclease (proofreading) activity. May be involved in translesional synthesis, in conjunction with the beta clamp from PolIII.</text>
</comment>
<evidence type="ECO:0000256" key="16">
    <source>
        <dbReference type="HAMAP-Rule" id="MF_01113"/>
    </source>
</evidence>
<accession>A0ABW5RIN0</accession>
<organism evidence="19 20">
    <name type="scientific">Gulosibacter bifidus</name>
    <dbReference type="NCBI Taxonomy" id="272239"/>
    <lineage>
        <taxon>Bacteria</taxon>
        <taxon>Bacillati</taxon>
        <taxon>Actinomycetota</taxon>
        <taxon>Actinomycetes</taxon>
        <taxon>Micrococcales</taxon>
        <taxon>Microbacteriaceae</taxon>
        <taxon>Gulosibacter</taxon>
    </lineage>
</organism>
<keyword evidence="4 16" id="KW-0963">Cytoplasm</keyword>
<evidence type="ECO:0000256" key="2">
    <source>
        <dbReference type="ARBA" id="ARBA00010945"/>
    </source>
</evidence>
<dbReference type="PANTHER" id="PTHR11076">
    <property type="entry name" value="DNA REPAIR POLYMERASE UMUC / TRANSFERASE FAMILY MEMBER"/>
    <property type="match status" value="1"/>
</dbReference>
<dbReference type="SUPFAM" id="SSF100879">
    <property type="entry name" value="Lesion bypass DNA polymerase (Y-family), little finger domain"/>
    <property type="match status" value="1"/>
</dbReference>
<evidence type="ECO:0000256" key="1">
    <source>
        <dbReference type="ARBA" id="ARBA00004496"/>
    </source>
</evidence>
<dbReference type="CDD" id="cd03586">
    <property type="entry name" value="PolY_Pol_IV_kappa"/>
    <property type="match status" value="1"/>
</dbReference>
<dbReference type="Pfam" id="PF11799">
    <property type="entry name" value="IMS_C"/>
    <property type="match status" value="1"/>
</dbReference>
<evidence type="ECO:0000256" key="17">
    <source>
        <dbReference type="SAM" id="MobiDB-lite"/>
    </source>
</evidence>
<feature type="domain" description="UmuC" evidence="18">
    <location>
        <begin position="22"/>
        <end position="202"/>
    </location>
</feature>
<dbReference type="InterPro" id="IPR043128">
    <property type="entry name" value="Rev_trsase/Diguanyl_cyclase"/>
</dbReference>
<keyword evidence="10 16" id="KW-0460">Magnesium</keyword>
<dbReference type="InterPro" id="IPR022880">
    <property type="entry name" value="DNApol_IV"/>
</dbReference>
<feature type="binding site" evidence="16">
    <location>
        <position position="120"/>
    </location>
    <ligand>
        <name>Mg(2+)</name>
        <dbReference type="ChEBI" id="CHEBI:18420"/>
    </ligand>
</feature>
<comment type="caution">
    <text evidence="19">The sequence shown here is derived from an EMBL/GenBank/DDBJ whole genome shotgun (WGS) entry which is preliminary data.</text>
</comment>
<dbReference type="Gene3D" id="3.30.1490.100">
    <property type="entry name" value="DNA polymerase, Y-family, little finger domain"/>
    <property type="match status" value="1"/>
</dbReference>
<keyword evidence="8 16" id="KW-0479">Metal-binding</keyword>
<gene>
    <name evidence="16 19" type="primary">dinB</name>
    <name evidence="19" type="ORF">ACFSUQ_05635</name>
</gene>
<evidence type="ECO:0000256" key="11">
    <source>
        <dbReference type="ARBA" id="ARBA00022932"/>
    </source>
</evidence>
<evidence type="ECO:0000256" key="6">
    <source>
        <dbReference type="ARBA" id="ARBA00022695"/>
    </source>
</evidence>
<protein>
    <recommendedName>
        <fullName evidence="16">DNA polymerase IV</fullName>
        <shortName evidence="16">Pol IV</shortName>
        <ecNumber evidence="16">2.7.7.7</ecNumber>
    </recommendedName>
</protein>
<evidence type="ECO:0000256" key="4">
    <source>
        <dbReference type="ARBA" id="ARBA00022490"/>
    </source>
</evidence>
<evidence type="ECO:0000256" key="13">
    <source>
        <dbReference type="ARBA" id="ARBA00023204"/>
    </source>
</evidence>
<dbReference type="EMBL" id="JBHUNF010000003">
    <property type="protein sequence ID" value="MFD2674783.1"/>
    <property type="molecule type" value="Genomic_DNA"/>
</dbReference>
<keyword evidence="3 16" id="KW-0515">Mutator protein</keyword>
<evidence type="ECO:0000256" key="9">
    <source>
        <dbReference type="ARBA" id="ARBA00022763"/>
    </source>
</evidence>
<feature type="site" description="Substrate discrimination" evidence="16">
    <location>
        <position position="31"/>
    </location>
</feature>
<evidence type="ECO:0000256" key="7">
    <source>
        <dbReference type="ARBA" id="ARBA00022705"/>
    </source>
</evidence>
<dbReference type="NCBIfam" id="NF002677">
    <property type="entry name" value="PRK02406.1"/>
    <property type="match status" value="1"/>
</dbReference>
<evidence type="ECO:0000313" key="19">
    <source>
        <dbReference type="EMBL" id="MFD2674783.1"/>
    </source>
</evidence>
<evidence type="ECO:0000256" key="10">
    <source>
        <dbReference type="ARBA" id="ARBA00022842"/>
    </source>
</evidence>
<name>A0ABW5RIN0_9MICO</name>
<dbReference type="PROSITE" id="PS50173">
    <property type="entry name" value="UMUC"/>
    <property type="match status" value="1"/>
</dbReference>
<evidence type="ECO:0000256" key="3">
    <source>
        <dbReference type="ARBA" id="ARBA00022457"/>
    </source>
</evidence>
<dbReference type="InterPro" id="IPR043502">
    <property type="entry name" value="DNA/RNA_pol_sf"/>
</dbReference>
<proteinExistence type="inferred from homology"/>
<dbReference type="InterPro" id="IPR050116">
    <property type="entry name" value="DNA_polymerase-Y"/>
</dbReference>
<comment type="subcellular location">
    <subcellularLocation>
        <location evidence="1 16">Cytoplasm</location>
    </subcellularLocation>
</comment>
<comment type="cofactor">
    <cofactor evidence="16">
        <name>Mg(2+)</name>
        <dbReference type="ChEBI" id="CHEBI:18420"/>
    </cofactor>
    <text evidence="16">Binds 2 magnesium ions per subunit.</text>
</comment>
<dbReference type="Gene3D" id="1.10.150.20">
    <property type="entry name" value="5' to 3' exonuclease, C-terminal subdomain"/>
    <property type="match status" value="1"/>
</dbReference>
<evidence type="ECO:0000256" key="14">
    <source>
        <dbReference type="ARBA" id="ARBA00025589"/>
    </source>
</evidence>
<feature type="active site" evidence="16">
    <location>
        <position position="121"/>
    </location>
</feature>
<dbReference type="InterPro" id="IPR001126">
    <property type="entry name" value="UmuC"/>
</dbReference>
<dbReference type="InterPro" id="IPR053848">
    <property type="entry name" value="IMS_HHH_1"/>
</dbReference>
<keyword evidence="13 16" id="KW-0234">DNA repair</keyword>
<evidence type="ECO:0000256" key="8">
    <source>
        <dbReference type="ARBA" id="ARBA00022723"/>
    </source>
</evidence>
<dbReference type="SUPFAM" id="SSF56672">
    <property type="entry name" value="DNA/RNA polymerases"/>
    <property type="match status" value="1"/>
</dbReference>
<reference evidence="20" key="1">
    <citation type="journal article" date="2019" name="Int. J. Syst. Evol. Microbiol.">
        <title>The Global Catalogue of Microorganisms (GCM) 10K type strain sequencing project: providing services to taxonomists for standard genome sequencing and annotation.</title>
        <authorList>
            <consortium name="The Broad Institute Genomics Platform"/>
            <consortium name="The Broad Institute Genome Sequencing Center for Infectious Disease"/>
            <person name="Wu L."/>
            <person name="Ma J."/>
        </authorList>
    </citation>
    <scope>NUCLEOTIDE SEQUENCE [LARGE SCALE GENOMIC DNA]</scope>
    <source>
        <strain evidence="20">TISTR 1511</strain>
    </source>
</reference>
<dbReference type="InterPro" id="IPR017961">
    <property type="entry name" value="DNA_pol_Y-fam_little_finger"/>
</dbReference>
<keyword evidence="9 16" id="KW-0227">DNA damage</keyword>
<comment type="subunit">
    <text evidence="16">Monomer.</text>
</comment>
<feature type="binding site" evidence="16">
    <location>
        <position position="26"/>
    </location>
    <ligand>
        <name>Mg(2+)</name>
        <dbReference type="ChEBI" id="CHEBI:18420"/>
    </ligand>
</feature>
<keyword evidence="5 16" id="KW-0808">Transferase</keyword>